<dbReference type="Proteomes" id="UP000789366">
    <property type="component" value="Unassembled WGS sequence"/>
</dbReference>
<organism evidence="1 2">
    <name type="scientific">Cetraspora pellucida</name>
    <dbReference type="NCBI Taxonomy" id="1433469"/>
    <lineage>
        <taxon>Eukaryota</taxon>
        <taxon>Fungi</taxon>
        <taxon>Fungi incertae sedis</taxon>
        <taxon>Mucoromycota</taxon>
        <taxon>Glomeromycotina</taxon>
        <taxon>Glomeromycetes</taxon>
        <taxon>Diversisporales</taxon>
        <taxon>Gigasporaceae</taxon>
        <taxon>Cetraspora</taxon>
    </lineage>
</organism>
<evidence type="ECO:0000313" key="2">
    <source>
        <dbReference type="Proteomes" id="UP000789366"/>
    </source>
</evidence>
<feature type="non-terminal residue" evidence="1">
    <location>
        <position position="126"/>
    </location>
</feature>
<reference evidence="1" key="1">
    <citation type="submission" date="2021-06" db="EMBL/GenBank/DDBJ databases">
        <authorList>
            <person name="Kallberg Y."/>
            <person name="Tangrot J."/>
            <person name="Rosling A."/>
        </authorList>
    </citation>
    <scope>NUCLEOTIDE SEQUENCE</scope>
    <source>
        <strain evidence="1">28 12/20/2015</strain>
    </source>
</reference>
<name>A0ACA9R760_9GLOM</name>
<feature type="non-terminal residue" evidence="1">
    <location>
        <position position="1"/>
    </location>
</feature>
<comment type="caution">
    <text evidence="1">The sequence shown here is derived from an EMBL/GenBank/DDBJ whole genome shotgun (WGS) entry which is preliminary data.</text>
</comment>
<gene>
    <name evidence="1" type="ORF">SPELUC_LOCUS16357</name>
</gene>
<accession>A0ACA9R760</accession>
<dbReference type="EMBL" id="CAJVPW010059940">
    <property type="protein sequence ID" value="CAG8780208.1"/>
    <property type="molecule type" value="Genomic_DNA"/>
</dbReference>
<protein>
    <submittedName>
        <fullName evidence="1">14236_t:CDS:1</fullName>
    </submittedName>
</protein>
<evidence type="ECO:0000313" key="1">
    <source>
        <dbReference type="EMBL" id="CAG8780208.1"/>
    </source>
</evidence>
<sequence>ILFYGVGAVCLLKLKQYNRGAQYQHFEVLKIFVYLYLYCTVFIAVAPFFPIPSSKYESLNYKSFVPFVASWIPILISVSICSRGPSEAHSQVLTCNIMNVQLKLGVEINKKITKILQESFTKTLKV</sequence>
<keyword evidence="2" id="KW-1185">Reference proteome</keyword>
<proteinExistence type="predicted"/>